<evidence type="ECO:0000313" key="2">
    <source>
        <dbReference type="EMBL" id="GMN38346.1"/>
    </source>
</evidence>
<comment type="caution">
    <text evidence="2">The sequence shown here is derived from an EMBL/GenBank/DDBJ whole genome shotgun (WGS) entry which is preliminary data.</text>
</comment>
<name>A0AA88ADM2_FICCA</name>
<feature type="region of interest" description="Disordered" evidence="1">
    <location>
        <begin position="30"/>
        <end position="49"/>
    </location>
</feature>
<evidence type="ECO:0000313" key="3">
    <source>
        <dbReference type="Proteomes" id="UP001187192"/>
    </source>
</evidence>
<dbReference type="Proteomes" id="UP001187192">
    <property type="component" value="Unassembled WGS sequence"/>
</dbReference>
<reference evidence="2" key="1">
    <citation type="submission" date="2023-07" db="EMBL/GenBank/DDBJ databases">
        <title>draft genome sequence of fig (Ficus carica).</title>
        <authorList>
            <person name="Takahashi T."/>
            <person name="Nishimura K."/>
        </authorList>
    </citation>
    <scope>NUCLEOTIDE SEQUENCE</scope>
</reference>
<dbReference type="AlphaFoldDB" id="A0AA88ADM2"/>
<proteinExistence type="predicted"/>
<keyword evidence="3" id="KW-1185">Reference proteome</keyword>
<sequence length="491" mass="54625">MPDPAVHNRAWKMVVTNRAGTSAARFEIPRGMPTASTSGLQSGGSSPGTWGPMIVDEDMEEVIRQLYPERGLQTKEPTIADQGSGEPSAQMIRRGSLGFSRNLENGVTAARPDQGVRVLARRDDARSRDPLATITRAEPIRRKSSAQKAVIAKFDDHLTSEVTESSRHSDHIRASEDMIDKLVEVVSLTFFGNAAARRHFNCIDDKVTELVVEVKRWPGTERLAFENAKKAEKQAFKAEEARKRAKSELDVIDYENSSWFEARLLAKYKKGMRDMKASFTFANLRLTGLNWSFMPEISKDNQVGDGDGAVVGDEEKCEVVESVQEPHFFSWQSVDPGNDVICRSRLVSKREAPQSKGDTNGVSAKGIPILKSISVSLWSGCSGDPDGSYSEWSRRVDVLRAYGYLTSTRRMPHAPPVRRWGGHEFKLVLCMWQVMQGSGCDVLCHSTVVSRYGTAWQGQYGPTTLKGVQLWFEKCCPGQYPGSRQWSAQDP</sequence>
<dbReference type="EMBL" id="BTGU01000008">
    <property type="protein sequence ID" value="GMN38346.1"/>
    <property type="molecule type" value="Genomic_DNA"/>
</dbReference>
<organism evidence="2 3">
    <name type="scientific">Ficus carica</name>
    <name type="common">Common fig</name>
    <dbReference type="NCBI Taxonomy" id="3494"/>
    <lineage>
        <taxon>Eukaryota</taxon>
        <taxon>Viridiplantae</taxon>
        <taxon>Streptophyta</taxon>
        <taxon>Embryophyta</taxon>
        <taxon>Tracheophyta</taxon>
        <taxon>Spermatophyta</taxon>
        <taxon>Magnoliopsida</taxon>
        <taxon>eudicotyledons</taxon>
        <taxon>Gunneridae</taxon>
        <taxon>Pentapetalae</taxon>
        <taxon>rosids</taxon>
        <taxon>fabids</taxon>
        <taxon>Rosales</taxon>
        <taxon>Moraceae</taxon>
        <taxon>Ficeae</taxon>
        <taxon>Ficus</taxon>
    </lineage>
</organism>
<protein>
    <submittedName>
        <fullName evidence="2">Uncharacterized protein</fullName>
    </submittedName>
</protein>
<accession>A0AA88ADM2</accession>
<gene>
    <name evidence="2" type="ORF">TIFTF001_007579</name>
</gene>
<evidence type="ECO:0000256" key="1">
    <source>
        <dbReference type="SAM" id="MobiDB-lite"/>
    </source>
</evidence>